<gene>
    <name evidence="2" type="ORF">G7058_11785</name>
</gene>
<dbReference type="AlphaFoldDB" id="A0A6G7WKK1"/>
<protein>
    <recommendedName>
        <fullName evidence="4">Conjugal transfer protein</fullName>
    </recommendedName>
</protein>
<dbReference type="GeneID" id="94553969"/>
<keyword evidence="2" id="KW-0614">Plasmid</keyword>
<evidence type="ECO:0000313" key="3">
    <source>
        <dbReference type="Proteomes" id="UP000501830"/>
    </source>
</evidence>
<evidence type="ECO:0008006" key="4">
    <source>
        <dbReference type="Google" id="ProtNLM"/>
    </source>
</evidence>
<geneLocation type="plasmid" evidence="2 3">
    <name>p_unnamed1</name>
</geneLocation>
<feature type="transmembrane region" description="Helical" evidence="1">
    <location>
        <begin position="69"/>
        <end position="86"/>
    </location>
</feature>
<keyword evidence="3" id="KW-1185">Reference proteome</keyword>
<keyword evidence="1" id="KW-0812">Transmembrane</keyword>
<dbReference type="Proteomes" id="UP000501830">
    <property type="component" value="Plasmid p_unnamed1"/>
</dbReference>
<evidence type="ECO:0000256" key="1">
    <source>
        <dbReference type="SAM" id="Phobius"/>
    </source>
</evidence>
<keyword evidence="1" id="KW-1133">Transmembrane helix</keyword>
<accession>A0A6G7WKK1</accession>
<evidence type="ECO:0000313" key="2">
    <source>
        <dbReference type="EMBL" id="QIK52800.1"/>
    </source>
</evidence>
<organism evidence="2 3">
    <name type="scientific">Jeotgalibaca porci</name>
    <dbReference type="NCBI Taxonomy" id="1868793"/>
    <lineage>
        <taxon>Bacteria</taxon>
        <taxon>Bacillati</taxon>
        <taxon>Bacillota</taxon>
        <taxon>Bacilli</taxon>
        <taxon>Lactobacillales</taxon>
        <taxon>Carnobacteriaceae</taxon>
        <taxon>Jeotgalibaca</taxon>
    </lineage>
</organism>
<reference evidence="2 3" key="1">
    <citation type="journal article" date="2017" name="Int. J. Syst. Evol. Microbiol.">
        <title>Jeotgalibaca porci sp. nov. and Jeotgalibaca arthritidis sp. nov., isolated from pigs, and emended description of the genus Jeotgalibaca.</title>
        <authorList>
            <person name="Zamora L."/>
            <person name="Perez-Sancho M."/>
            <person name="Dominguez L."/>
            <person name="Fernandez-Garayzabal J.F."/>
            <person name="Vela A.I."/>
        </authorList>
    </citation>
    <scope>NUCLEOTIDE SEQUENCE [LARGE SCALE GENOMIC DNA]</scope>
    <source>
        <strain evidence="2 3">CCUG 69148</strain>
        <plasmid evidence="2 3">p_unnamed1</plasmid>
    </source>
</reference>
<name>A0A6G7WKK1_9LACT</name>
<dbReference type="KEGG" id="jpo:G7058_11785"/>
<sequence>MQKVGKRLMWYVITVLISLFCLLIGVQLLLAFSALKFSFTSADLWRVVAETTRHPIQAGQALVAARNPLFLLGSIGIILYGVYIQVRFYRGKKEGWEVDEQNPYHGSARWARPKEIFDGQNFVAKSQNDILAAFTDSLKQGEER</sequence>
<keyword evidence="1" id="KW-0472">Membrane</keyword>
<proteinExistence type="predicted"/>
<dbReference type="RefSeq" id="WP_166063821.1">
    <property type="nucleotide sequence ID" value="NZ_CP049890.1"/>
</dbReference>
<dbReference type="EMBL" id="CP049890">
    <property type="protein sequence ID" value="QIK52800.1"/>
    <property type="molecule type" value="Genomic_DNA"/>
</dbReference>
<feature type="transmembrane region" description="Helical" evidence="1">
    <location>
        <begin position="12"/>
        <end position="35"/>
    </location>
</feature>